<feature type="transmembrane region" description="Helical" evidence="6">
    <location>
        <begin position="58"/>
        <end position="76"/>
    </location>
</feature>
<name>Q12YL4_METBU</name>
<evidence type="ECO:0000256" key="3">
    <source>
        <dbReference type="ARBA" id="ARBA00022692"/>
    </source>
</evidence>
<organism evidence="7 8">
    <name type="scientific">Methanococcoides burtonii (strain DSM 6242 / NBRC 107633 / OCM 468 / ACE-M)</name>
    <dbReference type="NCBI Taxonomy" id="259564"/>
    <lineage>
        <taxon>Archaea</taxon>
        <taxon>Methanobacteriati</taxon>
        <taxon>Methanobacteriota</taxon>
        <taxon>Stenosarchaea group</taxon>
        <taxon>Methanomicrobia</taxon>
        <taxon>Methanosarcinales</taxon>
        <taxon>Methanosarcinaceae</taxon>
        <taxon>Methanococcoides</taxon>
    </lineage>
</organism>
<evidence type="ECO:0008006" key="9">
    <source>
        <dbReference type="Google" id="ProtNLM"/>
    </source>
</evidence>
<evidence type="ECO:0000256" key="1">
    <source>
        <dbReference type="ARBA" id="ARBA00004651"/>
    </source>
</evidence>
<comment type="subcellular location">
    <subcellularLocation>
        <location evidence="1">Cell membrane</location>
        <topology evidence="1">Multi-pass membrane protein</topology>
    </subcellularLocation>
</comment>
<protein>
    <recommendedName>
        <fullName evidence="9">Phosphate-starvation-inducible E</fullName>
    </recommendedName>
</protein>
<dbReference type="Proteomes" id="UP000001979">
    <property type="component" value="Chromosome"/>
</dbReference>
<dbReference type="HOGENOM" id="CLU_136000_0_0_2"/>
<keyword evidence="8" id="KW-1185">Reference proteome</keyword>
<accession>Q12YL4</accession>
<keyword evidence="2" id="KW-1003">Cell membrane</keyword>
<evidence type="ECO:0000313" key="8">
    <source>
        <dbReference type="Proteomes" id="UP000001979"/>
    </source>
</evidence>
<dbReference type="AlphaFoldDB" id="Q12YL4"/>
<feature type="transmembrane region" description="Helical" evidence="6">
    <location>
        <begin position="20"/>
        <end position="46"/>
    </location>
</feature>
<dbReference type="STRING" id="259564.Mbur_0477"/>
<dbReference type="Pfam" id="PF06146">
    <property type="entry name" value="PsiE"/>
    <property type="match status" value="1"/>
</dbReference>
<dbReference type="EMBL" id="CP000300">
    <property type="protein sequence ID" value="ABE51462.1"/>
    <property type="molecule type" value="Genomic_DNA"/>
</dbReference>
<dbReference type="GO" id="GO:0005886">
    <property type="term" value="C:plasma membrane"/>
    <property type="evidence" value="ECO:0007669"/>
    <property type="project" value="UniProtKB-SubCell"/>
</dbReference>
<dbReference type="RefSeq" id="WP_011498624.1">
    <property type="nucleotide sequence ID" value="NC_007955.1"/>
</dbReference>
<evidence type="ECO:0000256" key="5">
    <source>
        <dbReference type="ARBA" id="ARBA00023136"/>
    </source>
</evidence>
<proteinExistence type="predicted"/>
<dbReference type="InterPro" id="IPR020948">
    <property type="entry name" value="P_starv_induced_PsiE-like"/>
</dbReference>
<evidence type="ECO:0000256" key="2">
    <source>
        <dbReference type="ARBA" id="ARBA00022475"/>
    </source>
</evidence>
<feature type="transmembrane region" description="Helical" evidence="6">
    <location>
        <begin position="112"/>
        <end position="132"/>
    </location>
</feature>
<evidence type="ECO:0000256" key="4">
    <source>
        <dbReference type="ARBA" id="ARBA00022989"/>
    </source>
</evidence>
<dbReference type="OrthoDB" id="147371at2157"/>
<reference evidence="8" key="1">
    <citation type="journal article" date="2009" name="ISME J.">
        <title>The genome sequence of the psychrophilic archaeon, Methanococcoides burtonii: the role of genome evolution in cold adaptation.</title>
        <authorList>
            <person name="Allen M.A."/>
            <person name="Lauro F.M."/>
            <person name="Williams T.J."/>
            <person name="Burg D."/>
            <person name="Siddiqui K.S."/>
            <person name="De Francisci D."/>
            <person name="Chong K.W."/>
            <person name="Pilak O."/>
            <person name="Chew H.H."/>
            <person name="De Maere M.Z."/>
            <person name="Ting L."/>
            <person name="Katrib M."/>
            <person name="Ng C."/>
            <person name="Sowers K.R."/>
            <person name="Galperin M.Y."/>
            <person name="Anderson I.J."/>
            <person name="Ivanova N."/>
            <person name="Dalin E."/>
            <person name="Martinez M."/>
            <person name="Lapidus A."/>
            <person name="Hauser L."/>
            <person name="Land M."/>
            <person name="Thomas T."/>
            <person name="Cavicchioli R."/>
        </authorList>
    </citation>
    <scope>NUCLEOTIDE SEQUENCE [LARGE SCALE GENOMIC DNA]</scope>
    <source>
        <strain evidence="8">DSM 6242 / NBRC 107633 / OCM 468 / ACE-M</strain>
    </source>
</reference>
<gene>
    <name evidence="7" type="ordered locus">Mbur_0477</name>
</gene>
<sequence>MLTHDKIFDIVIRYVTTLILYILLLAVIVGVLKIFASLGLIVIGLFDGNLIQISFTNIVFSVLTVFVLIDFFKAFIDYREHERIRLTYITDATILIVMREIAIGIYDQKIEYEFMLSLSAVLLVLGAIRVLAVKYSPKEDQNIS</sequence>
<dbReference type="KEGG" id="mbu:Mbur_0477"/>
<keyword evidence="4 6" id="KW-1133">Transmembrane helix</keyword>
<keyword evidence="3 6" id="KW-0812">Transmembrane</keyword>
<dbReference type="GeneID" id="3998315"/>
<keyword evidence="5 6" id="KW-0472">Membrane</keyword>
<evidence type="ECO:0000313" key="7">
    <source>
        <dbReference type="EMBL" id="ABE51462.1"/>
    </source>
</evidence>
<evidence type="ECO:0000256" key="6">
    <source>
        <dbReference type="SAM" id="Phobius"/>
    </source>
</evidence>